<protein>
    <submittedName>
        <fullName evidence="2">Glycerophosphodiester phosphodiesterase</fullName>
    </submittedName>
</protein>
<dbReference type="InterPro" id="IPR017946">
    <property type="entry name" value="PLC-like_Pdiesterase_TIM-brl"/>
</dbReference>
<comment type="caution">
    <text evidence="2">The sequence shown here is derived from an EMBL/GenBank/DDBJ whole genome shotgun (WGS) entry which is preliminary data.</text>
</comment>
<dbReference type="InterPro" id="IPR030395">
    <property type="entry name" value="GP_PDE_dom"/>
</dbReference>
<dbReference type="Pfam" id="PF03009">
    <property type="entry name" value="GDPD"/>
    <property type="match status" value="1"/>
</dbReference>
<organism evidence="2 3">
    <name type="scientific">Candidatus Caccopulliclostridium gallistercoris</name>
    <dbReference type="NCBI Taxonomy" id="2840719"/>
    <lineage>
        <taxon>Bacteria</taxon>
        <taxon>Bacillati</taxon>
        <taxon>Bacillota</taxon>
        <taxon>Clostridia</taxon>
        <taxon>Candidatus Caccopulliclostridium</taxon>
    </lineage>
</organism>
<dbReference type="EMBL" id="DVOJ01000007">
    <property type="protein sequence ID" value="HIV01345.1"/>
    <property type="molecule type" value="Genomic_DNA"/>
</dbReference>
<accession>A0A9D1SYE5</accession>
<reference evidence="2" key="2">
    <citation type="journal article" date="2021" name="PeerJ">
        <title>Extensive microbial diversity within the chicken gut microbiome revealed by metagenomics and culture.</title>
        <authorList>
            <person name="Gilroy R."/>
            <person name="Ravi A."/>
            <person name="Getino M."/>
            <person name="Pursley I."/>
            <person name="Horton D.L."/>
            <person name="Alikhan N.F."/>
            <person name="Baker D."/>
            <person name="Gharbi K."/>
            <person name="Hall N."/>
            <person name="Watson M."/>
            <person name="Adriaenssens E.M."/>
            <person name="Foster-Nyarko E."/>
            <person name="Jarju S."/>
            <person name="Secka A."/>
            <person name="Antonio M."/>
            <person name="Oren A."/>
            <person name="Chaudhuri R.R."/>
            <person name="La Ragione R."/>
            <person name="Hildebrand F."/>
            <person name="Pallen M.J."/>
        </authorList>
    </citation>
    <scope>NUCLEOTIDE SEQUENCE</scope>
    <source>
        <strain evidence="2">CHK186-9395</strain>
    </source>
</reference>
<dbReference type="AlphaFoldDB" id="A0A9D1SYE5"/>
<proteinExistence type="predicted"/>
<sequence>MDLFKTWLVEDCIAHRGLHDDKAPENSMLAFENAIKEGYPIETDVHQIADGTIIIFHDSSLQRMTGQDGYVKNLKKEDLENIRLKGTDQKIPTLDEFLNFVDGRVPVLIEIKNTNKVGELESALYAKLKEYKGEYAIQAFNPFVLEWFKNNAPEVLRGQLSGYFKGEQLSFLKKLFLKRMTLNKKVSQPHFISYEASTLPNRFVRKYKTLPLLAWTVRSQEEYLKVIKFCDNIIFEGFEPKL</sequence>
<dbReference type="PANTHER" id="PTHR46211:SF1">
    <property type="entry name" value="GLYCEROPHOSPHODIESTER PHOSPHODIESTERASE, CYTOPLASMIC"/>
    <property type="match status" value="1"/>
</dbReference>
<reference evidence="2" key="1">
    <citation type="submission" date="2020-10" db="EMBL/GenBank/DDBJ databases">
        <authorList>
            <person name="Gilroy R."/>
        </authorList>
    </citation>
    <scope>NUCLEOTIDE SEQUENCE</scope>
    <source>
        <strain evidence="2">CHK186-9395</strain>
    </source>
</reference>
<dbReference type="SUPFAM" id="SSF51695">
    <property type="entry name" value="PLC-like phosphodiesterases"/>
    <property type="match status" value="1"/>
</dbReference>
<dbReference type="Proteomes" id="UP000886861">
    <property type="component" value="Unassembled WGS sequence"/>
</dbReference>
<dbReference type="PROSITE" id="PS51704">
    <property type="entry name" value="GP_PDE"/>
    <property type="match status" value="1"/>
</dbReference>
<dbReference type="GO" id="GO:0008081">
    <property type="term" value="F:phosphoric diester hydrolase activity"/>
    <property type="evidence" value="ECO:0007669"/>
    <property type="project" value="InterPro"/>
</dbReference>
<gene>
    <name evidence="2" type="ORF">IAA62_02170</name>
</gene>
<dbReference type="GO" id="GO:0006629">
    <property type="term" value="P:lipid metabolic process"/>
    <property type="evidence" value="ECO:0007669"/>
    <property type="project" value="InterPro"/>
</dbReference>
<dbReference type="PANTHER" id="PTHR46211">
    <property type="entry name" value="GLYCEROPHOSPHORYL DIESTER PHOSPHODIESTERASE"/>
    <property type="match status" value="1"/>
</dbReference>
<feature type="domain" description="GP-PDE" evidence="1">
    <location>
        <begin position="10"/>
        <end position="242"/>
    </location>
</feature>
<evidence type="ECO:0000259" key="1">
    <source>
        <dbReference type="PROSITE" id="PS51704"/>
    </source>
</evidence>
<name>A0A9D1SYE5_9FIRM</name>
<evidence type="ECO:0000313" key="3">
    <source>
        <dbReference type="Proteomes" id="UP000886861"/>
    </source>
</evidence>
<dbReference type="Gene3D" id="3.20.20.190">
    <property type="entry name" value="Phosphatidylinositol (PI) phosphodiesterase"/>
    <property type="match status" value="1"/>
</dbReference>
<evidence type="ECO:0000313" key="2">
    <source>
        <dbReference type="EMBL" id="HIV01345.1"/>
    </source>
</evidence>